<protein>
    <submittedName>
        <fullName evidence="1">Uncharacterized protein</fullName>
    </submittedName>
</protein>
<dbReference type="AlphaFoldDB" id="A0A7W7DII6"/>
<sequence length="195" mass="21374">MALIFAMLGALFEVFKDPGLLKHWDSGLTAAGALANTILLTNLVYLERWKHSERAGSGAASLAARLAGRRRNMRPVWLADLAGDPDTGLVLTARQKRRLARGYVLAALRMRVHDMAAPAWRPVDWLLAAESRTRTATVLTVGAQIVYIQATDGLHMLLTEGWAWCGACALAVTGLFRWLRRLRGIELAASSTPEE</sequence>
<proteinExistence type="predicted"/>
<gene>
    <name evidence="1" type="ORF">BJ965_001057</name>
</gene>
<evidence type="ECO:0000313" key="1">
    <source>
        <dbReference type="EMBL" id="MBB4711175.1"/>
    </source>
</evidence>
<dbReference type="Proteomes" id="UP000565089">
    <property type="component" value="Unassembled WGS sequence"/>
</dbReference>
<evidence type="ECO:0000313" key="2">
    <source>
        <dbReference type="Proteomes" id="UP000565089"/>
    </source>
</evidence>
<keyword evidence="2" id="KW-1185">Reference proteome</keyword>
<name>A0A7W7DII6_9ACTN</name>
<comment type="caution">
    <text evidence="1">The sequence shown here is derived from an EMBL/GenBank/DDBJ whole genome shotgun (WGS) entry which is preliminary data.</text>
</comment>
<dbReference type="EMBL" id="JACHMS010000001">
    <property type="protein sequence ID" value="MBB4711175.1"/>
    <property type="molecule type" value="Genomic_DNA"/>
</dbReference>
<accession>A0A7W7DII6</accession>
<organism evidence="1 2">
    <name type="scientific">Streptomyces luteogriseus</name>
    <dbReference type="NCBI Taxonomy" id="68233"/>
    <lineage>
        <taxon>Bacteria</taxon>
        <taxon>Bacillati</taxon>
        <taxon>Actinomycetota</taxon>
        <taxon>Actinomycetes</taxon>
        <taxon>Kitasatosporales</taxon>
        <taxon>Streptomycetaceae</taxon>
        <taxon>Streptomyces</taxon>
    </lineage>
</organism>
<reference evidence="1 2" key="1">
    <citation type="submission" date="2020-08" db="EMBL/GenBank/DDBJ databases">
        <title>Sequencing the genomes of 1000 actinobacteria strains.</title>
        <authorList>
            <person name="Klenk H.-P."/>
        </authorList>
    </citation>
    <scope>NUCLEOTIDE SEQUENCE [LARGE SCALE GENOMIC DNA]</scope>
    <source>
        <strain evidence="1 2">DSM 40483</strain>
    </source>
</reference>